<evidence type="ECO:0000313" key="2">
    <source>
        <dbReference type="Proteomes" id="UP001164539"/>
    </source>
</evidence>
<comment type="caution">
    <text evidence="1">The sequence shown here is derived from an EMBL/GenBank/DDBJ whole genome shotgun (WGS) entry which is preliminary data.</text>
</comment>
<protein>
    <submittedName>
        <fullName evidence="1">Polyadenylate-binding protein 1-B-binding protein</fullName>
    </submittedName>
</protein>
<sequence>LISSTKGIKLLKNMIMDSSKLSGFVGILRETTKIFSKNGKLMISLTLLFLSLFSISYLSLVFSANPFLVDLVKKASLVPITIPRSPEYAELLIDLKNDIRSFAAIEWIFVIIATALSLYFVTATIIASALTHGGKSLSCKELLLSAAKSLKRPFFTWFYVTLLGLGFVFFFLATLLPLVLIVQQPVAVKALAIIFAILATVLYSYLAIIWILAFVISALEEKCGIEALGKAAQLVKGMQLQGFALNLLFTVSSFLILLVTRLTIIKQSFALTTIMGLVLLICSCLLTMFRWAAYTVFYYQCKKIHGEQVELQGSIVYSIIPTSPLLDESIP</sequence>
<gene>
    <name evidence="1" type="ORF">OWV82_019210</name>
</gene>
<keyword evidence="2" id="KW-1185">Reference proteome</keyword>
<proteinExistence type="predicted"/>
<dbReference type="Proteomes" id="UP001164539">
    <property type="component" value="Chromosome 10"/>
</dbReference>
<reference evidence="1 2" key="1">
    <citation type="journal article" date="2023" name="Science">
        <title>Complex scaffold remodeling in plant triterpene biosynthesis.</title>
        <authorList>
            <person name="De La Pena R."/>
            <person name="Hodgson H."/>
            <person name="Liu J.C."/>
            <person name="Stephenson M.J."/>
            <person name="Martin A.C."/>
            <person name="Owen C."/>
            <person name="Harkess A."/>
            <person name="Leebens-Mack J."/>
            <person name="Jimenez L.E."/>
            <person name="Osbourn A."/>
            <person name="Sattely E.S."/>
        </authorList>
    </citation>
    <scope>NUCLEOTIDE SEQUENCE [LARGE SCALE GENOMIC DNA]</scope>
    <source>
        <strain evidence="2">cv. JPN11</strain>
        <tissue evidence="1">Leaf</tissue>
    </source>
</reference>
<dbReference type="EMBL" id="CM051403">
    <property type="protein sequence ID" value="KAJ4709414.1"/>
    <property type="molecule type" value="Genomic_DNA"/>
</dbReference>
<name>A0ACC1XFE6_MELAZ</name>
<organism evidence="1 2">
    <name type="scientific">Melia azedarach</name>
    <name type="common">Chinaberry tree</name>
    <dbReference type="NCBI Taxonomy" id="155640"/>
    <lineage>
        <taxon>Eukaryota</taxon>
        <taxon>Viridiplantae</taxon>
        <taxon>Streptophyta</taxon>
        <taxon>Embryophyta</taxon>
        <taxon>Tracheophyta</taxon>
        <taxon>Spermatophyta</taxon>
        <taxon>Magnoliopsida</taxon>
        <taxon>eudicotyledons</taxon>
        <taxon>Gunneridae</taxon>
        <taxon>Pentapetalae</taxon>
        <taxon>rosids</taxon>
        <taxon>malvids</taxon>
        <taxon>Sapindales</taxon>
        <taxon>Meliaceae</taxon>
        <taxon>Melia</taxon>
    </lineage>
</organism>
<accession>A0ACC1XFE6</accession>
<feature type="non-terminal residue" evidence="1">
    <location>
        <position position="1"/>
    </location>
</feature>
<evidence type="ECO:0000313" key="1">
    <source>
        <dbReference type="EMBL" id="KAJ4709414.1"/>
    </source>
</evidence>